<feature type="region of interest" description="Disordered" evidence="1">
    <location>
        <begin position="823"/>
        <end position="843"/>
    </location>
</feature>
<evidence type="ECO:0000259" key="4">
    <source>
        <dbReference type="Pfam" id="PF17802"/>
    </source>
</evidence>
<feature type="domain" description="Gram-positive pilin subunit D1 N-terminal" evidence="3">
    <location>
        <begin position="220"/>
        <end position="294"/>
    </location>
</feature>
<evidence type="ECO:0000313" key="5">
    <source>
        <dbReference type="EMBL" id="QBO36372.1"/>
    </source>
</evidence>
<evidence type="ECO:0000256" key="1">
    <source>
        <dbReference type="SAM" id="MobiDB-lite"/>
    </source>
</evidence>
<feature type="transmembrane region" description="Helical" evidence="2">
    <location>
        <begin position="12"/>
        <end position="34"/>
    </location>
</feature>
<feature type="region of interest" description="Disordered" evidence="1">
    <location>
        <begin position="897"/>
        <end position="924"/>
    </location>
</feature>
<feature type="transmembrane region" description="Helical" evidence="2">
    <location>
        <begin position="1146"/>
        <end position="1166"/>
    </location>
</feature>
<evidence type="ECO:0008006" key="7">
    <source>
        <dbReference type="Google" id="ProtNLM"/>
    </source>
</evidence>
<dbReference type="KEGG" id="wei:EQG49_07800"/>
<reference evidence="6" key="1">
    <citation type="submission" date="2019-03" db="EMBL/GenBank/DDBJ databases">
        <title>Weissella sp. 26KH-42 Genome sequencing.</title>
        <authorList>
            <person name="Heo J."/>
            <person name="Kim S.-J."/>
            <person name="Kim J.-S."/>
            <person name="Hong S.-B."/>
            <person name="Kwon S.-W."/>
        </authorList>
    </citation>
    <scope>NUCLEOTIDE SEQUENCE [LARGE SCALE GENOMIC DNA]</scope>
    <source>
        <strain evidence="6">26KH-42</strain>
    </source>
</reference>
<keyword evidence="6" id="KW-1185">Reference proteome</keyword>
<keyword evidence="2" id="KW-0472">Membrane</keyword>
<dbReference type="Proteomes" id="UP000292886">
    <property type="component" value="Chromosome"/>
</dbReference>
<dbReference type="InterPro" id="IPR013783">
    <property type="entry name" value="Ig-like_fold"/>
</dbReference>
<dbReference type="EMBL" id="CP037940">
    <property type="protein sequence ID" value="QBO36372.1"/>
    <property type="molecule type" value="Genomic_DNA"/>
</dbReference>
<name>A0A4P6YUF8_9LACO</name>
<dbReference type="Pfam" id="PF17802">
    <property type="entry name" value="SpaA"/>
    <property type="match status" value="1"/>
</dbReference>
<dbReference type="Gene3D" id="2.60.40.10">
    <property type="entry name" value="Immunoglobulins"/>
    <property type="match status" value="2"/>
</dbReference>
<dbReference type="Pfam" id="PF16555">
    <property type="entry name" value="GramPos_pilinD1"/>
    <property type="match status" value="1"/>
</dbReference>
<gene>
    <name evidence="5" type="ORF">EQG49_07800</name>
</gene>
<organism evidence="5 6">
    <name type="scientific">Periweissella cryptocerci</name>
    <dbReference type="NCBI Taxonomy" id="2506420"/>
    <lineage>
        <taxon>Bacteria</taxon>
        <taxon>Bacillati</taxon>
        <taxon>Bacillota</taxon>
        <taxon>Bacilli</taxon>
        <taxon>Lactobacillales</taxon>
        <taxon>Lactobacillaceae</taxon>
        <taxon>Periweissella</taxon>
    </lineage>
</organism>
<dbReference type="InterPro" id="IPR032364">
    <property type="entry name" value="GramPos_pilinD1_N"/>
</dbReference>
<proteinExistence type="predicted"/>
<sequence>MEKIKRKRAHPILHGVMALIMVIPLMVAAFSSLANTKSVTAATNTQLVVTKVKFNLKSNHNLIVGDDGSAETNINNQGGVRDNNDKDAGEVEPNVNFALFGIPTANNANISDKAWTTLGSFIEDFQSTRESFTPLTYGVNSEDEVTLTKNGSKTLASAIRAAYRSVGQEPLFDAGKYPNNSDVFNQIIFNLLDVQLADIFEHQTPTKHGGITADNPFYRTNASGQLTYNVTDPGRYILVEQAAANQPGAKASGKVVSRQVSKPMTIDVPTPQTETVVNESDGNVTKNIHIYPKNDIPEQAAQFTKVNGSDENLPGLAGAKFALFEFTGDNTAWATFNSNVNQLAMLKPINAEKAVIDDYADADDYDVLLNENSAQRKLSTKWIKSGDDDNSNLFVSDEDGKVTSPELEYGRYFFVEVAAPDTFTLNSFPIYFEVKADNVDGDLITPQSYAQKLDASLADYSDYFPNYEKPAMTKSLDVIATNPDSESHFVPDSEGVYWNNGGTSYQAGDIFRYTLSTSVDNPQLLSGNFLAFYDVFMKNSAYWDNDGSRYETWGSSDHITDDEKADGITFKPRDEYSWFQELLDANQLFKFTPRSPSDSKPRGEKVAHDFFDPITNAIDPSVVTTGLAHGSLPSTLVIYSKAKDTEGNAIPLGYFGDTMLQEDADKYGMYFGPFALNADGDGNGIGAVGWYDTDLHVSNAWEELGTPTGTQLYWAIDAARMREAIRSALAGADKLTATGNAAQIEEVLNQISKLNLEFDLEPKDDFSAKQVQALHNIGQFEWNSWDPEPYNEDTNDAYIGGQVFQKFDQANKSLISLPTIAPVEPDAVDEPGAEPEKPEQGEMTDDEYAELLDAYNEQKAAYEAAKKAYDDYVSAKAKYDTDKAAYDLVQANEFAVPVKPETVDDPGDEPEKTENMSDGEYNDIKDQYDKDKEKYDQYLTDLDAYETAKNAHDAVLANSLAVYQKDNRNGHFYVTRKVDDGTVQYLKYDKERDLILGWTTNESEATLFHTIPTVDKAGKTIGQFKVYGLAPNAHYDNEAADEENYEIDSNRIVSGDYGFVPDNKKNLQYFIGEVGDLKIGTNTYHKMDQDLEFWVAPLEWRFFDKDGDGPFEGYTDKDSQNAIGTSTVPLYPTKLTNIKSVIFPDAGGLGILAFILLGLTLIYAAYRYFKYRRNHLVTE</sequence>
<dbReference type="InterPro" id="IPR041033">
    <property type="entry name" value="SpaA_PFL_dom_1"/>
</dbReference>
<keyword evidence="2" id="KW-1133">Transmembrane helix</keyword>
<evidence type="ECO:0000256" key="2">
    <source>
        <dbReference type="SAM" id="Phobius"/>
    </source>
</evidence>
<protein>
    <recommendedName>
        <fullName evidence="7">Prealbumin-like fold domain-containing protein</fullName>
    </recommendedName>
</protein>
<dbReference type="AlphaFoldDB" id="A0A4P6YUF8"/>
<accession>A0A4P6YUF8</accession>
<dbReference type="OrthoDB" id="2178703at2"/>
<keyword evidence="2" id="KW-0812">Transmembrane</keyword>
<evidence type="ECO:0000259" key="3">
    <source>
        <dbReference type="Pfam" id="PF16555"/>
    </source>
</evidence>
<feature type="domain" description="SpaA-like prealbumin fold" evidence="4">
    <location>
        <begin position="316"/>
        <end position="438"/>
    </location>
</feature>
<evidence type="ECO:0000313" key="6">
    <source>
        <dbReference type="Proteomes" id="UP000292886"/>
    </source>
</evidence>